<dbReference type="InterPro" id="IPR036056">
    <property type="entry name" value="Fibrinogen-like_C"/>
</dbReference>
<reference evidence="4 5" key="1">
    <citation type="submission" date="2019-07" db="EMBL/GenBank/DDBJ databases">
        <title>Draft genome assembly of a fouling barnacle, Amphibalanus amphitrite (Darwin, 1854): The first reference genome for Thecostraca.</title>
        <authorList>
            <person name="Kim W."/>
        </authorList>
    </citation>
    <scope>NUCLEOTIDE SEQUENCE [LARGE SCALE GENOMIC DNA]</scope>
    <source>
        <strain evidence="4">SNU_AA5</strain>
        <tissue evidence="4">Soma without cirri and trophi</tissue>
    </source>
</reference>
<evidence type="ECO:0000313" key="4">
    <source>
        <dbReference type="EMBL" id="KAF0288393.1"/>
    </source>
</evidence>
<feature type="chain" id="PRO_5025562652" evidence="2">
    <location>
        <begin position="20"/>
        <end position="333"/>
    </location>
</feature>
<dbReference type="AlphaFoldDB" id="A0A6A4V3M5"/>
<keyword evidence="5" id="KW-1185">Reference proteome</keyword>
<evidence type="ECO:0000313" key="5">
    <source>
        <dbReference type="Proteomes" id="UP000440578"/>
    </source>
</evidence>
<keyword evidence="2" id="KW-0732">Signal</keyword>
<dbReference type="SMART" id="SM00186">
    <property type="entry name" value="FBG"/>
    <property type="match status" value="1"/>
</dbReference>
<feature type="signal peptide" evidence="2">
    <location>
        <begin position="1"/>
        <end position="19"/>
    </location>
</feature>
<dbReference type="Pfam" id="PF00147">
    <property type="entry name" value="Fibrinogen_C"/>
    <property type="match status" value="1"/>
</dbReference>
<dbReference type="PROSITE" id="PS51406">
    <property type="entry name" value="FIBRINOGEN_C_2"/>
    <property type="match status" value="1"/>
</dbReference>
<dbReference type="InterPro" id="IPR050373">
    <property type="entry name" value="Fibrinogen_C-term_domain"/>
</dbReference>
<evidence type="ECO:0000256" key="1">
    <source>
        <dbReference type="SAM" id="MobiDB-lite"/>
    </source>
</evidence>
<dbReference type="GO" id="GO:0005615">
    <property type="term" value="C:extracellular space"/>
    <property type="evidence" value="ECO:0007669"/>
    <property type="project" value="TreeGrafter"/>
</dbReference>
<dbReference type="Proteomes" id="UP000440578">
    <property type="component" value="Unassembled WGS sequence"/>
</dbReference>
<evidence type="ECO:0000259" key="3">
    <source>
        <dbReference type="PROSITE" id="PS51406"/>
    </source>
</evidence>
<feature type="region of interest" description="Disordered" evidence="1">
    <location>
        <begin position="89"/>
        <end position="109"/>
    </location>
</feature>
<dbReference type="InterPro" id="IPR014716">
    <property type="entry name" value="Fibrinogen_a/b/g_C_1"/>
</dbReference>
<dbReference type="SUPFAM" id="SSF56496">
    <property type="entry name" value="Fibrinogen C-terminal domain-like"/>
    <property type="match status" value="1"/>
</dbReference>
<comment type="caution">
    <text evidence="4">The sequence shown here is derived from an EMBL/GenBank/DDBJ whole genome shotgun (WGS) entry which is preliminary data.</text>
</comment>
<organism evidence="4 5">
    <name type="scientific">Amphibalanus amphitrite</name>
    <name type="common">Striped barnacle</name>
    <name type="synonym">Balanus amphitrite</name>
    <dbReference type="NCBI Taxonomy" id="1232801"/>
    <lineage>
        <taxon>Eukaryota</taxon>
        <taxon>Metazoa</taxon>
        <taxon>Ecdysozoa</taxon>
        <taxon>Arthropoda</taxon>
        <taxon>Crustacea</taxon>
        <taxon>Multicrustacea</taxon>
        <taxon>Cirripedia</taxon>
        <taxon>Thoracica</taxon>
        <taxon>Thoracicalcarea</taxon>
        <taxon>Balanomorpha</taxon>
        <taxon>Balanoidea</taxon>
        <taxon>Balanidae</taxon>
        <taxon>Amphibalaninae</taxon>
        <taxon>Amphibalanus</taxon>
    </lineage>
</organism>
<accession>A0A6A4V3M5</accession>
<proteinExistence type="predicted"/>
<dbReference type="OrthoDB" id="6145874at2759"/>
<feature type="domain" description="Fibrinogen C-terminal" evidence="3">
    <location>
        <begin position="128"/>
        <end position="231"/>
    </location>
</feature>
<dbReference type="NCBIfam" id="NF040941">
    <property type="entry name" value="GGGWT_bact"/>
    <property type="match status" value="1"/>
</dbReference>
<dbReference type="PROSITE" id="PS51257">
    <property type="entry name" value="PROKAR_LIPOPROTEIN"/>
    <property type="match status" value="1"/>
</dbReference>
<dbReference type="PANTHER" id="PTHR19143">
    <property type="entry name" value="FIBRINOGEN/TENASCIN/ANGIOPOEITIN"/>
    <property type="match status" value="1"/>
</dbReference>
<protein>
    <submittedName>
        <fullName evidence="4">Tenascin-R</fullName>
    </submittedName>
</protein>
<name>A0A6A4V3M5_AMPAM</name>
<dbReference type="InterPro" id="IPR002181">
    <property type="entry name" value="Fibrinogen_a/b/g_C_dom"/>
</dbReference>
<sequence length="333" mass="36352">MCRPMATVLLASLCACAAALESDTAPGAVSLTSVESALWPPAEEAVYRRTETASTCNCRSLCLMDTRCQAAGARLLSSGRFSCHLASQRKLGAPPQTPPPAEEGAWFERGGSPQLSEVCWWEERGETAGFCGRAPDCAAIRKLGETWSGYRQVQAAGSRVSVICDMDTDGGGWTMIHRRGEGKNTTYDKTEEDFRAGFGYTMGEHWLGLDSIAMLVKREEHHLRVDLWKGDSFTTATYDLKLVSARDNRYDFVKLSGNATDGLAEAGHQGFSFCGLPCTFGGWWGYEEGGEQANLNGVLNESTGKWELLWPGELGLEVIQRAQMLLRPANFVP</sequence>
<gene>
    <name evidence="4" type="primary">TNR_0</name>
    <name evidence="4" type="ORF">FJT64_013233</name>
</gene>
<dbReference type="Gene3D" id="3.90.215.10">
    <property type="entry name" value="Gamma Fibrinogen, chain A, domain 1"/>
    <property type="match status" value="1"/>
</dbReference>
<evidence type="ECO:0000256" key="2">
    <source>
        <dbReference type="SAM" id="SignalP"/>
    </source>
</evidence>
<dbReference type="EMBL" id="VIIS01002114">
    <property type="protein sequence ID" value="KAF0288393.1"/>
    <property type="molecule type" value="Genomic_DNA"/>
</dbReference>